<dbReference type="Pfam" id="PF13692">
    <property type="entry name" value="Glyco_trans_1_4"/>
    <property type="match status" value="1"/>
</dbReference>
<feature type="domain" description="Glycosyltransferase subfamily 4-like N-terminal" evidence="2">
    <location>
        <begin position="17"/>
        <end position="172"/>
    </location>
</feature>
<reference evidence="3 4" key="1">
    <citation type="journal article" date="2003" name="Proc. Natl. Acad. Sci. U.S.A.">
        <title>The genome of Nanoarchaeum equitans: insights into early archaeal evolution and derived parasitism.</title>
        <authorList>
            <person name="Waters E."/>
            <person name="Hohn M.J."/>
            <person name="Ahel I."/>
            <person name="Graham D.E."/>
            <person name="Adams M.D."/>
            <person name="Barnstead M."/>
            <person name="Beeson K.Y."/>
            <person name="Bibbs L."/>
            <person name="Bolanos R."/>
            <person name="Keller M."/>
            <person name="Kretz K."/>
            <person name="Lin X."/>
            <person name="Mathur E."/>
            <person name="Ni J."/>
            <person name="Podar M."/>
            <person name="Richardson T."/>
            <person name="Sutton G.G."/>
            <person name="Simon M."/>
            <person name="Soll D."/>
            <person name="Stetter K.O."/>
            <person name="Short J.M."/>
            <person name="Noordewier M."/>
        </authorList>
    </citation>
    <scope>NUCLEOTIDE SEQUENCE [LARGE SCALE GENOMIC DNA]</scope>
    <source>
        <strain evidence="3 4">Kin4-M</strain>
    </source>
</reference>
<keyword evidence="1" id="KW-0808">Transferase</keyword>
<proteinExistence type="predicted"/>
<dbReference type="Pfam" id="PF13439">
    <property type="entry name" value="Glyco_transf_4"/>
    <property type="match status" value="1"/>
</dbReference>
<dbReference type="Gene3D" id="3.40.50.2000">
    <property type="entry name" value="Glycogen Phosphorylase B"/>
    <property type="match status" value="1"/>
</dbReference>
<dbReference type="EMBL" id="AE017199">
    <property type="protein sequence ID" value="AAR38867.1"/>
    <property type="molecule type" value="Genomic_DNA"/>
</dbReference>
<evidence type="ECO:0000256" key="1">
    <source>
        <dbReference type="ARBA" id="ARBA00022679"/>
    </source>
</evidence>
<accession>Q74MF2</accession>
<dbReference type="SUPFAM" id="SSF53756">
    <property type="entry name" value="UDP-Glycosyltransferase/glycogen phosphorylase"/>
    <property type="match status" value="1"/>
</dbReference>
<protein>
    <submittedName>
        <fullName evidence="3">NEQ012</fullName>
    </submittedName>
</protein>
<dbReference type="CDD" id="cd03801">
    <property type="entry name" value="GT4_PimA-like"/>
    <property type="match status" value="1"/>
</dbReference>
<name>Q74MF2_NANEQ</name>
<dbReference type="PANTHER" id="PTHR46401">
    <property type="entry name" value="GLYCOSYLTRANSFERASE WBBK-RELATED"/>
    <property type="match status" value="1"/>
</dbReference>
<dbReference type="PANTHER" id="PTHR46401:SF2">
    <property type="entry name" value="GLYCOSYLTRANSFERASE WBBK-RELATED"/>
    <property type="match status" value="1"/>
</dbReference>
<dbReference type="STRING" id="228908.NEQ012"/>
<dbReference type="KEGG" id="neq:NEQ012"/>
<dbReference type="EnsemblBacteria" id="AAR38867">
    <property type="protein sequence ID" value="AAR38867"/>
    <property type="gene ID" value="NEQ012"/>
</dbReference>
<dbReference type="Proteomes" id="UP000000578">
    <property type="component" value="Chromosome"/>
</dbReference>
<dbReference type="GO" id="GO:0016757">
    <property type="term" value="F:glycosyltransferase activity"/>
    <property type="evidence" value="ECO:0007669"/>
    <property type="project" value="TreeGrafter"/>
</dbReference>
<evidence type="ECO:0000259" key="2">
    <source>
        <dbReference type="Pfam" id="PF13439"/>
    </source>
</evidence>
<evidence type="ECO:0000313" key="4">
    <source>
        <dbReference type="Proteomes" id="UP000000578"/>
    </source>
</evidence>
<dbReference type="CAZy" id="GT4">
    <property type="family name" value="Glycosyltransferase Family 4"/>
</dbReference>
<dbReference type="InterPro" id="IPR028098">
    <property type="entry name" value="Glyco_trans_4-like_N"/>
</dbReference>
<organism evidence="3 4">
    <name type="scientific">Nanoarchaeum equitans (strain Kin4-M)</name>
    <dbReference type="NCBI Taxonomy" id="228908"/>
    <lineage>
        <taxon>Archaea</taxon>
        <taxon>Nanobdellota</taxon>
        <taxon>Candidatus Nanoarchaeia</taxon>
        <taxon>Nanoarchaeales</taxon>
        <taxon>Nanoarchaeaceae</taxon>
        <taxon>Nanoarchaeum</taxon>
    </lineage>
</organism>
<evidence type="ECO:0000313" key="3">
    <source>
        <dbReference type="EMBL" id="AAR38867.1"/>
    </source>
</evidence>
<dbReference type="BioCyc" id="NEQU228908:GJB6-14-MONOMER"/>
<keyword evidence="4" id="KW-1185">Reference proteome</keyword>
<dbReference type="AlphaFoldDB" id="Q74MF2"/>
<gene>
    <name evidence="3" type="ordered locus">NEQ012</name>
</gene>
<sequence>MKKIAVFVPHSIYPNFGGAVRCYELLKRLDKRFRLIIFSLSEKFEIKRIWDNSILIEYPKGILPTIMFFRIVKQFNPDLVIVEYTSIYSFFPTIIGKLYGKPVILDAHNVEYVFKRGRLPSFLLPLFFLNELLLSKLSDILLVVSKLDKKIFELLYNIDRIVVIPNGVNPDRFSNNETKSNCAVFHGDYNYDANREAINFILDLAKELPEIEFVIFGRDTNKVKPKSKNVKVLGEVAYEEIPRILQKCKIAVVPLFRGSGTSLKILEYLSAGLTIVATKIAVRGLPLKEGTHYYKAETEEEFVEKIKYALEHPTKQYSVIEFSWDNISKKLIKTIEKVINVRTKQD</sequence>
<dbReference type="HOGENOM" id="CLU_815387_0_0_2"/>